<feature type="transmembrane region" description="Helical" evidence="5">
    <location>
        <begin position="149"/>
        <end position="168"/>
    </location>
</feature>
<feature type="transmembrane region" description="Helical" evidence="5">
    <location>
        <begin position="125"/>
        <end position="143"/>
    </location>
</feature>
<evidence type="ECO:0000259" key="6">
    <source>
        <dbReference type="Pfam" id="PF00892"/>
    </source>
</evidence>
<evidence type="ECO:0000256" key="1">
    <source>
        <dbReference type="ARBA" id="ARBA00004141"/>
    </source>
</evidence>
<evidence type="ECO:0000256" key="4">
    <source>
        <dbReference type="ARBA" id="ARBA00023136"/>
    </source>
</evidence>
<dbReference type="SUPFAM" id="SSF103481">
    <property type="entry name" value="Multidrug resistance efflux transporter EmrE"/>
    <property type="match status" value="2"/>
</dbReference>
<feature type="transmembrane region" description="Helical" evidence="5">
    <location>
        <begin position="66"/>
        <end position="85"/>
    </location>
</feature>
<feature type="transmembrane region" description="Helical" evidence="5">
    <location>
        <begin position="91"/>
        <end position="113"/>
    </location>
</feature>
<organism evidence="7 8">
    <name type="scientific">Pseudomonas fluorescens</name>
    <dbReference type="NCBI Taxonomy" id="294"/>
    <lineage>
        <taxon>Bacteria</taxon>
        <taxon>Pseudomonadati</taxon>
        <taxon>Pseudomonadota</taxon>
        <taxon>Gammaproteobacteria</taxon>
        <taxon>Pseudomonadales</taxon>
        <taxon>Pseudomonadaceae</taxon>
        <taxon>Pseudomonas</taxon>
    </lineage>
</organism>
<accession>A0A0D0PC85</accession>
<evidence type="ECO:0000313" key="8">
    <source>
        <dbReference type="Proteomes" id="UP000032101"/>
    </source>
</evidence>
<feature type="transmembrane region" description="Helical" evidence="5">
    <location>
        <begin position="247"/>
        <end position="264"/>
    </location>
</feature>
<keyword evidence="2 5" id="KW-0812">Transmembrane</keyword>
<dbReference type="PANTHER" id="PTHR32322:SF9">
    <property type="entry name" value="AMINO-ACID METABOLITE EFFLUX PUMP-RELATED"/>
    <property type="match status" value="1"/>
</dbReference>
<dbReference type="Proteomes" id="UP000032101">
    <property type="component" value="Unassembled WGS sequence"/>
</dbReference>
<feature type="domain" description="EamA" evidence="6">
    <location>
        <begin position="9"/>
        <end position="135"/>
    </location>
</feature>
<keyword evidence="3 5" id="KW-1133">Transmembrane helix</keyword>
<dbReference type="EMBL" id="JXNZ01000153">
    <property type="protein sequence ID" value="KIQ58317.1"/>
    <property type="molecule type" value="Genomic_DNA"/>
</dbReference>
<feature type="non-terminal residue" evidence="7">
    <location>
        <position position="287"/>
    </location>
</feature>
<protein>
    <submittedName>
        <fullName evidence="7">Multidrug DMT transporter permease</fullName>
    </submittedName>
</protein>
<dbReference type="GO" id="GO:0016020">
    <property type="term" value="C:membrane"/>
    <property type="evidence" value="ECO:0007669"/>
    <property type="project" value="UniProtKB-SubCell"/>
</dbReference>
<feature type="transmembrane region" description="Helical" evidence="5">
    <location>
        <begin position="180"/>
        <end position="204"/>
    </location>
</feature>
<dbReference type="AlphaFoldDB" id="A0A0D0PC85"/>
<dbReference type="OrthoDB" id="9810556at2"/>
<dbReference type="PANTHER" id="PTHR32322">
    <property type="entry name" value="INNER MEMBRANE TRANSPORTER"/>
    <property type="match status" value="1"/>
</dbReference>
<evidence type="ECO:0000256" key="3">
    <source>
        <dbReference type="ARBA" id="ARBA00022989"/>
    </source>
</evidence>
<reference evidence="7 8" key="1">
    <citation type="submission" date="2015-01" db="EMBL/GenBank/DDBJ databases">
        <title>Draft Genome Sequence of the Biocontrol and Plant Growth-Promoting Rhizobacteria (PGPR) Pseudomonas fluorescens UM270.</title>
        <authorList>
            <person name="Hernandez-Salmeron J.E."/>
            <person name="Santoyo G."/>
            <person name="Moreno-Hagelsieb G."/>
            <person name="Hernandez-Leon R."/>
        </authorList>
    </citation>
    <scope>NUCLEOTIDE SEQUENCE [LARGE SCALE GENOMIC DNA]</scope>
    <source>
        <strain evidence="7 8">UM270</strain>
    </source>
</reference>
<dbReference type="RefSeq" id="WP_042730828.1">
    <property type="nucleotide sequence ID" value="NZ_JXNZ01000153.1"/>
</dbReference>
<comment type="subcellular location">
    <subcellularLocation>
        <location evidence="1">Membrane</location>
        <topology evidence="1">Multi-pass membrane protein</topology>
    </subcellularLocation>
</comment>
<proteinExistence type="predicted"/>
<feature type="transmembrane region" description="Helical" evidence="5">
    <location>
        <begin position="216"/>
        <end position="235"/>
    </location>
</feature>
<evidence type="ECO:0000256" key="5">
    <source>
        <dbReference type="SAM" id="Phobius"/>
    </source>
</evidence>
<sequence>MNLVDTLRLLSLAAIWGASFLFMRIIAPVIGTIPTAFFRVSIAFVGLLVILTLMRIDFDFRGKLKVVMVLGLINSGIPATFYSLAAQVLPAGYSAIFNATTPLMGVLIGGLFFSEKLTVAKVSGVFLGLFGVGILTGAGPVAFDLQLLMGALACLLATTCYGFAGFLTRRWLDHQGGLDSRLAALGSMFGATVFLLPLFGYTAISQPPASWGGWSVWLSLLGLGLVCTALAYILYFRLLSSIGPVKSMTVTFLIPPFGVLWGALLLDEPLGMAHLYGGVLIAAALWL</sequence>
<feature type="transmembrane region" description="Helical" evidence="5">
    <location>
        <begin position="36"/>
        <end position="54"/>
    </location>
</feature>
<keyword evidence="4 5" id="KW-0472">Membrane</keyword>
<comment type="caution">
    <text evidence="7">The sequence shown here is derived from an EMBL/GenBank/DDBJ whole genome shotgun (WGS) entry which is preliminary data.</text>
</comment>
<dbReference type="InterPro" id="IPR050638">
    <property type="entry name" value="AA-Vitamin_Transporters"/>
</dbReference>
<feature type="domain" description="EamA" evidence="6">
    <location>
        <begin position="149"/>
        <end position="287"/>
    </location>
</feature>
<dbReference type="InterPro" id="IPR037185">
    <property type="entry name" value="EmrE-like"/>
</dbReference>
<evidence type="ECO:0000313" key="7">
    <source>
        <dbReference type="EMBL" id="KIQ58317.1"/>
    </source>
</evidence>
<evidence type="ECO:0000256" key="2">
    <source>
        <dbReference type="ARBA" id="ARBA00022692"/>
    </source>
</evidence>
<dbReference type="InterPro" id="IPR000620">
    <property type="entry name" value="EamA_dom"/>
</dbReference>
<dbReference type="Pfam" id="PF00892">
    <property type="entry name" value="EamA"/>
    <property type="match status" value="2"/>
</dbReference>
<gene>
    <name evidence="7" type="ORF">RL74_16320</name>
</gene>
<feature type="transmembrane region" description="Helical" evidence="5">
    <location>
        <begin position="7"/>
        <end position="30"/>
    </location>
</feature>
<name>A0A0D0PC85_PSEFL</name>